<feature type="region of interest" description="Disordered" evidence="1">
    <location>
        <begin position="1"/>
        <end position="66"/>
    </location>
</feature>
<feature type="compositionally biased region" description="Basic residues" evidence="1">
    <location>
        <begin position="177"/>
        <end position="187"/>
    </location>
</feature>
<evidence type="ECO:0000313" key="2">
    <source>
        <dbReference type="EMBL" id="GMF14677.1"/>
    </source>
</evidence>
<reference evidence="2" key="1">
    <citation type="submission" date="2023-04" db="EMBL/GenBank/DDBJ databases">
        <title>Phytophthora fragariaefolia NBRC 109709.</title>
        <authorList>
            <person name="Ichikawa N."/>
            <person name="Sato H."/>
            <person name="Tonouchi N."/>
        </authorList>
    </citation>
    <scope>NUCLEOTIDE SEQUENCE</scope>
    <source>
        <strain evidence="2">NBRC 109709</strain>
    </source>
</reference>
<accession>A0A9W6TI47</accession>
<sequence length="362" mass="41325">MRKKPFAPSHTVAFQGTTVSNLQIQPSGPFSRSENLTSHQNCSSEGSFPNSHRSTRKATNLHPRGDVMSEMVEKFRAFLEQEEKDAPTSTSRDAQTAFWSEMRGVQSINSDSVGLGILDEVAQALIESRGDGGEALDGPVMILPTRSHQEVSSGPPPHPLFDEELEFRKRSAVRASPKGRKSKKSKAKSAPNSSPDDILRPTLGFELAPDTPKKVRRDIEAIYRHTLAVQMESYERAYPWEYRHLWYNPEKYPDMYVAHWRFWNASRPVFFEWTLHASLTTDSAQNQRRKRKMLAIRDRLSFLSMCIETRGYYKFLRRLEAEGNGNFMWWGGQAGRTTKEAKTYTCSAARDLVDLYHNDNDV</sequence>
<feature type="compositionally biased region" description="Polar residues" evidence="1">
    <location>
        <begin position="12"/>
        <end position="52"/>
    </location>
</feature>
<gene>
    <name evidence="2" type="ORF">Pfra01_000014100</name>
</gene>
<dbReference type="AlphaFoldDB" id="A0A9W6TI47"/>
<evidence type="ECO:0000313" key="3">
    <source>
        <dbReference type="Proteomes" id="UP001165121"/>
    </source>
</evidence>
<dbReference type="EMBL" id="BSXT01000011">
    <property type="protein sequence ID" value="GMF14677.1"/>
    <property type="molecule type" value="Genomic_DNA"/>
</dbReference>
<protein>
    <submittedName>
        <fullName evidence="2">Unnamed protein product</fullName>
    </submittedName>
</protein>
<dbReference type="Proteomes" id="UP001165121">
    <property type="component" value="Unassembled WGS sequence"/>
</dbReference>
<evidence type="ECO:0000256" key="1">
    <source>
        <dbReference type="SAM" id="MobiDB-lite"/>
    </source>
</evidence>
<proteinExistence type="predicted"/>
<name>A0A9W6TI47_9STRA</name>
<organism evidence="2 3">
    <name type="scientific">Phytophthora fragariaefolia</name>
    <dbReference type="NCBI Taxonomy" id="1490495"/>
    <lineage>
        <taxon>Eukaryota</taxon>
        <taxon>Sar</taxon>
        <taxon>Stramenopiles</taxon>
        <taxon>Oomycota</taxon>
        <taxon>Peronosporomycetes</taxon>
        <taxon>Peronosporales</taxon>
        <taxon>Peronosporaceae</taxon>
        <taxon>Phytophthora</taxon>
    </lineage>
</organism>
<keyword evidence="3" id="KW-1185">Reference proteome</keyword>
<feature type="region of interest" description="Disordered" evidence="1">
    <location>
        <begin position="172"/>
        <end position="203"/>
    </location>
</feature>
<comment type="caution">
    <text evidence="2">The sequence shown here is derived from an EMBL/GenBank/DDBJ whole genome shotgun (WGS) entry which is preliminary data.</text>
</comment>
<dbReference type="OrthoDB" id="129216at2759"/>